<keyword evidence="6" id="KW-0106">Calcium</keyword>
<keyword evidence="3 10" id="KW-0812">Transmembrane</keyword>
<keyword evidence="8 10" id="KW-0472">Membrane</keyword>
<dbReference type="GO" id="GO:0007009">
    <property type="term" value="P:plasma membrane organization"/>
    <property type="evidence" value="ECO:0007669"/>
    <property type="project" value="TreeGrafter"/>
</dbReference>
<dbReference type="InterPro" id="IPR037723">
    <property type="entry name" value="C2D_Ferlin"/>
</dbReference>
<name>A0A7N9AXD5_9TELE</name>
<feature type="region of interest" description="Disordered" evidence="9">
    <location>
        <begin position="628"/>
        <end position="657"/>
    </location>
</feature>
<keyword evidence="5" id="KW-0677">Repeat</keyword>
<protein>
    <submittedName>
        <fullName evidence="12">Otoferlin a</fullName>
    </submittedName>
</protein>
<evidence type="ECO:0000256" key="2">
    <source>
        <dbReference type="ARBA" id="ARBA00007561"/>
    </source>
</evidence>
<dbReference type="Proteomes" id="UP000261640">
    <property type="component" value="Unplaced"/>
</dbReference>
<dbReference type="PRINTS" id="PR00360">
    <property type="entry name" value="C2DOMAIN"/>
</dbReference>
<organism evidence="12 13">
    <name type="scientific">Mastacembelus armatus</name>
    <name type="common">zig-zag eel</name>
    <dbReference type="NCBI Taxonomy" id="205130"/>
    <lineage>
        <taxon>Eukaryota</taxon>
        <taxon>Metazoa</taxon>
        <taxon>Chordata</taxon>
        <taxon>Craniata</taxon>
        <taxon>Vertebrata</taxon>
        <taxon>Euteleostomi</taxon>
        <taxon>Actinopterygii</taxon>
        <taxon>Neopterygii</taxon>
        <taxon>Teleostei</taxon>
        <taxon>Neoteleostei</taxon>
        <taxon>Acanthomorphata</taxon>
        <taxon>Anabantaria</taxon>
        <taxon>Synbranchiformes</taxon>
        <taxon>Mastacembelidae</taxon>
        <taxon>Mastacembelus</taxon>
    </lineage>
</organism>
<dbReference type="Pfam" id="PF16165">
    <property type="entry name" value="Ferlin_C"/>
    <property type="match status" value="1"/>
</dbReference>
<dbReference type="Pfam" id="PF22901">
    <property type="entry name" value="dsrm_Ferlin"/>
    <property type="match status" value="1"/>
</dbReference>
<dbReference type="Pfam" id="PF08150">
    <property type="entry name" value="FerB"/>
    <property type="match status" value="1"/>
</dbReference>
<dbReference type="InterPro" id="IPR012561">
    <property type="entry name" value="Ferlin_B-domain"/>
</dbReference>
<comment type="subcellular location">
    <subcellularLocation>
        <location evidence="1">Membrane</location>
        <topology evidence="1">Single-pass membrane protein</topology>
    </subcellularLocation>
</comment>
<accession>A0A7N9AXD5</accession>
<dbReference type="AlphaFoldDB" id="A0A7N9AXD5"/>
<dbReference type="PANTHER" id="PTHR12546:SF32">
    <property type="entry name" value="OTOFERLIN"/>
    <property type="match status" value="1"/>
</dbReference>
<evidence type="ECO:0000256" key="4">
    <source>
        <dbReference type="ARBA" id="ARBA00022723"/>
    </source>
</evidence>
<evidence type="ECO:0000256" key="6">
    <source>
        <dbReference type="ARBA" id="ARBA00022837"/>
    </source>
</evidence>
<dbReference type="Gene3D" id="2.60.40.150">
    <property type="entry name" value="C2 domain"/>
    <property type="match status" value="3"/>
</dbReference>
<feature type="domain" description="C2" evidence="11">
    <location>
        <begin position="729"/>
        <end position="847"/>
    </location>
</feature>
<keyword evidence="13" id="KW-1185">Reference proteome</keyword>
<evidence type="ECO:0000256" key="10">
    <source>
        <dbReference type="SAM" id="Phobius"/>
    </source>
</evidence>
<dbReference type="FunFam" id="2.60.40.150:FF:000089">
    <property type="entry name" value="otoferlin isoform X1"/>
    <property type="match status" value="1"/>
</dbReference>
<dbReference type="Pfam" id="PF00168">
    <property type="entry name" value="C2"/>
    <property type="match status" value="3"/>
</dbReference>
<dbReference type="GO" id="GO:0035612">
    <property type="term" value="F:AP-2 adaptor complex binding"/>
    <property type="evidence" value="ECO:0007669"/>
    <property type="project" value="TreeGrafter"/>
</dbReference>
<dbReference type="FunFam" id="2.60.40.150:FF:000054">
    <property type="entry name" value="otoferlin isoform X2"/>
    <property type="match status" value="1"/>
</dbReference>
<dbReference type="FunFam" id="2.60.40.150:FF:000009">
    <property type="entry name" value="dysferlin isoform X2"/>
    <property type="match status" value="1"/>
</dbReference>
<dbReference type="InterPro" id="IPR037721">
    <property type="entry name" value="Ferlin"/>
</dbReference>
<evidence type="ECO:0000256" key="9">
    <source>
        <dbReference type="SAM" id="MobiDB-lite"/>
    </source>
</evidence>
<evidence type="ECO:0000256" key="8">
    <source>
        <dbReference type="ARBA" id="ARBA00023136"/>
    </source>
</evidence>
<dbReference type="Ensembl" id="ENSMAMT00000045296.1">
    <property type="protein sequence ID" value="ENSMAMP00000051883.1"/>
    <property type="gene ID" value="ENSMAMG00000007209.2"/>
</dbReference>
<keyword evidence="4" id="KW-0479">Metal-binding</keyword>
<feature type="transmembrane region" description="Helical" evidence="10">
    <location>
        <begin position="1216"/>
        <end position="1238"/>
    </location>
</feature>
<dbReference type="SUPFAM" id="SSF49562">
    <property type="entry name" value="C2 domain (Calcium/lipid-binding domain, CaLB)"/>
    <property type="match status" value="4"/>
</dbReference>
<dbReference type="CDD" id="cd08374">
    <property type="entry name" value="C2F_Ferlin"/>
    <property type="match status" value="1"/>
</dbReference>
<comment type="similarity">
    <text evidence="2">Belongs to the ferlin family.</text>
</comment>
<dbReference type="SMART" id="SM00239">
    <property type="entry name" value="C2"/>
    <property type="match status" value="3"/>
</dbReference>
<dbReference type="GO" id="GO:0048787">
    <property type="term" value="C:presynaptic active zone membrane"/>
    <property type="evidence" value="ECO:0007669"/>
    <property type="project" value="TreeGrafter"/>
</dbReference>
<dbReference type="GeneTree" id="ENSGT00940000155086"/>
<sequence length="1251" mass="142823">IFITNNLLCAKHQVSVSQQEEGLNDVQEIIKTEKAFPERRLRGVLEELSVGCSRFVALANKDVNQAGRTKLDRERLKSCMREMDSMGQQAKQIRTQVKKNTVRDKLKLVQNFLQKLRFLADEPQHSIPDVFIWMMSNNKRIAYARVPSKDILYSIVDEETGKDCGKVKAVFLKLPGKKGFGPAGWTVQAKLELYLWLGLNKQRKDFLSGLPNGFEEIKAAKMGPSLQSIPPVSLVYNMKQVFQLRAHMYQARSLFAADSSGLSDPFARVFFSTHSQVTEVLSETLCPTWDQLLVFDDVELFGEASELRDDPPIIVVEIYDQDTVGKAEYIGRTFAKPTIKMCDEPYGPPRFPPQLEYYQIYRGNCTAGELLAAFELLQIGQGGKADLPPLEAPTDSERGPILPVPLGIRPVLSRYRIEVLFWGLRDLKRINLAQVDRPRVDIECAGRGVQSALIQNYKKNPNFSTLVKWFEVDLPENELLHPPLNIRVVDCRAFGRYILVGSHAVTSLRRFIYSAPDKTSNNWATAGTNILSSRTLSRPAGDVIVDMDAEPLIRKVDTVVKLDATEDESDREKKKKKKKKKGGQEEEDETDERVLDWWSKYFASIETLKEVCLFYIKPDDLLLKGSKMKEKGKEKKSSKEKKKGQAADGSDKRPAKSRVDELVVYNKELESEYGNFEDWLHTFNLYRGKAGDDDEHPLDDDRVVGRFKGSLCMYKLPLSEEITREAGFDPNMGMFQSIPHNDPINVLVRVYVVRATDLHPADINGKADPYVVIKLGRSEVKDKENYISKQLNPVFGKAFDIEATFPMESMLTVSVYDWDLVGTDDLIGETKIDLENRFYSKYRATCGISSNYSVHGYNIWRDPMKPSQILAKLCKDGKLDGPHYGPGGKVKVAGRIFHGPTEIEDENGLKKQTEEHLALTVLNHWEEIPRVGCKLVPEHVETRPLLNPDKPGIEQGRIEMWVDMFPMDTPAPGPPIDISPRKPKRYELRVIIWNTDEVILEDDDYFTGEKSSDIFVRGWLKGQQEDKQDTDVHYHSLTGEGNFNWRFVFPFDYLIAEEKIVISKKESMFSWDETEYKIPPRLTLQVWDADHFSADDFLGAIELDLNRFPRGAKTAKQCSLNMIRNDHELPTISIFKQKRVKGWWPFVARDENDEMELTGKVEAELHLVTAEEAEKSPVGLGRNEPDPLEKPNRPDTSLMWFLSPLKSIRYFIWHNYRWLILKVLGLLLLLLMVGLFLYSIPGYLVKKMLGA</sequence>
<dbReference type="CDD" id="cd04017">
    <property type="entry name" value="C2D_Ferlin"/>
    <property type="match status" value="1"/>
</dbReference>
<proteinExistence type="inferred from homology"/>
<dbReference type="PANTHER" id="PTHR12546">
    <property type="entry name" value="FER-1-LIKE"/>
    <property type="match status" value="1"/>
</dbReference>
<dbReference type="InterPro" id="IPR032362">
    <property type="entry name" value="Ferlin_C"/>
</dbReference>
<reference evidence="12" key="1">
    <citation type="submission" date="2025-08" db="UniProtKB">
        <authorList>
            <consortium name="Ensembl"/>
        </authorList>
    </citation>
    <scope>IDENTIFICATION</scope>
</reference>
<feature type="domain" description="C2" evidence="11">
    <location>
        <begin position="398"/>
        <end position="524"/>
    </location>
</feature>
<dbReference type="PROSITE" id="PS50004">
    <property type="entry name" value="C2"/>
    <property type="match status" value="4"/>
</dbReference>
<reference evidence="12" key="2">
    <citation type="submission" date="2025-09" db="UniProtKB">
        <authorList>
            <consortium name="Ensembl"/>
        </authorList>
    </citation>
    <scope>IDENTIFICATION</scope>
</reference>
<keyword evidence="7 10" id="KW-1133">Transmembrane helix</keyword>
<dbReference type="InterPro" id="IPR037725">
    <property type="entry name" value="C2F_Ferlin"/>
</dbReference>
<feature type="domain" description="C2" evidence="11">
    <location>
        <begin position="226"/>
        <end position="351"/>
    </location>
</feature>
<evidence type="ECO:0000256" key="1">
    <source>
        <dbReference type="ARBA" id="ARBA00004167"/>
    </source>
</evidence>
<evidence type="ECO:0000313" key="13">
    <source>
        <dbReference type="Proteomes" id="UP000261640"/>
    </source>
</evidence>
<dbReference type="GO" id="GO:0005509">
    <property type="term" value="F:calcium ion binding"/>
    <property type="evidence" value="ECO:0007669"/>
    <property type="project" value="TreeGrafter"/>
</dbReference>
<dbReference type="InterPro" id="IPR000008">
    <property type="entry name" value="C2_dom"/>
</dbReference>
<dbReference type="GO" id="GO:0016082">
    <property type="term" value="P:synaptic vesicle priming"/>
    <property type="evidence" value="ECO:0007669"/>
    <property type="project" value="TreeGrafter"/>
</dbReference>
<evidence type="ECO:0000256" key="7">
    <source>
        <dbReference type="ARBA" id="ARBA00022989"/>
    </source>
</evidence>
<evidence type="ECO:0000259" key="11">
    <source>
        <dbReference type="PROSITE" id="PS50004"/>
    </source>
</evidence>
<dbReference type="InterPro" id="IPR035892">
    <property type="entry name" value="C2_domain_sf"/>
</dbReference>
<dbReference type="GO" id="GO:0030672">
    <property type="term" value="C:synaptic vesicle membrane"/>
    <property type="evidence" value="ECO:0007669"/>
    <property type="project" value="TreeGrafter"/>
</dbReference>
<dbReference type="InterPro" id="IPR037724">
    <property type="entry name" value="C2E_Ferlin"/>
</dbReference>
<feature type="region of interest" description="Disordered" evidence="9">
    <location>
        <begin position="564"/>
        <end position="589"/>
    </location>
</feature>
<dbReference type="CDD" id="cd04037">
    <property type="entry name" value="C2E_Ferlin"/>
    <property type="match status" value="1"/>
</dbReference>
<evidence type="ECO:0000313" key="12">
    <source>
        <dbReference type="Ensembl" id="ENSMAMP00000051883.1"/>
    </source>
</evidence>
<evidence type="ECO:0000256" key="3">
    <source>
        <dbReference type="ARBA" id="ARBA00022692"/>
    </source>
</evidence>
<feature type="domain" description="C2" evidence="11">
    <location>
        <begin position="970"/>
        <end position="1119"/>
    </location>
</feature>
<evidence type="ECO:0000256" key="5">
    <source>
        <dbReference type="ARBA" id="ARBA00022737"/>
    </source>
</evidence>
<dbReference type="SMART" id="SM01201">
    <property type="entry name" value="FerB"/>
    <property type="match status" value="1"/>
</dbReference>
<dbReference type="InterPro" id="IPR055072">
    <property type="entry name" value="Ferlin_DSRM"/>
</dbReference>